<dbReference type="PRINTS" id="PR00420">
    <property type="entry name" value="RNGMNOXGNASE"/>
</dbReference>
<feature type="domain" description="FAD-binding" evidence="2">
    <location>
        <begin position="4"/>
        <end position="344"/>
    </location>
</feature>
<evidence type="ECO:0000313" key="4">
    <source>
        <dbReference type="Proteomes" id="UP000295388"/>
    </source>
</evidence>
<evidence type="ECO:0000256" key="1">
    <source>
        <dbReference type="ARBA" id="ARBA00023002"/>
    </source>
</evidence>
<dbReference type="SUPFAM" id="SSF51905">
    <property type="entry name" value="FAD/NAD(P)-binding domain"/>
    <property type="match status" value="1"/>
</dbReference>
<dbReference type="GO" id="GO:0008688">
    <property type="term" value="F:3-(3-hydroxyphenyl)propionate hydroxylase activity"/>
    <property type="evidence" value="ECO:0007669"/>
    <property type="project" value="TreeGrafter"/>
</dbReference>
<sequence length="505" mass="56169">MSLPVVVVGAGPAGITVATLLASYGVEVLVLDRWREVYPQPRAVHLDDEIYRVLAQLGVADEFARISRPTQGLRLQDSRHRVIAEFRRNERTGRHGYPQANLFDQPDLEALLRANLSKQPLVTFRGDVEVVAVHQTSAAAVRLEVHDRTSGESETLFAEYVLGCDGANSVVRRSIGARMRDLGFKQRWLVVDLTADHELGQWDGVHQVCDTNRAATYMRINDRRHRWEFQLKDGETSADYDSLTTLRPLLRPWIGESSGVEIVRVAEYTFRAQVADRWRDRRVFLVGDAAHLTPPFIGQGMGAGIRDAVNLSWKLAGVLDGTLPENALDTYQRERRPHATQMILRAVAVGTVMTYGGRVGDVLRRLVTPRLHLIPGVHARLLDSVTPRLRPSLVVRRRWDRGPAGALCPNAPISGTTRFDDHAAGRFALVSTQPLSAEQQAEAESRGIVVLESQRGEPLNSWLTHAHKTAALVRPDAGVLVSSERLQDTLRVAAELGIRRSLTSR</sequence>
<dbReference type="Pfam" id="PF01494">
    <property type="entry name" value="FAD_binding_3"/>
    <property type="match status" value="1"/>
</dbReference>
<dbReference type="OrthoDB" id="3316391at2"/>
<evidence type="ECO:0000259" key="2">
    <source>
        <dbReference type="Pfam" id="PF01494"/>
    </source>
</evidence>
<organism evidence="3 4">
    <name type="scientific">Kribbella caucasensis</name>
    <dbReference type="NCBI Taxonomy" id="2512215"/>
    <lineage>
        <taxon>Bacteria</taxon>
        <taxon>Bacillati</taxon>
        <taxon>Actinomycetota</taxon>
        <taxon>Actinomycetes</taxon>
        <taxon>Propionibacteriales</taxon>
        <taxon>Kribbellaceae</taxon>
        <taxon>Kribbella</taxon>
    </lineage>
</organism>
<keyword evidence="1" id="KW-0560">Oxidoreductase</keyword>
<dbReference type="PANTHER" id="PTHR43476">
    <property type="entry name" value="3-(3-HYDROXY-PHENYL)PROPIONATE/3-HYDROXYCINNAMIC ACID HYDROXYLASE"/>
    <property type="match status" value="1"/>
</dbReference>
<dbReference type="Proteomes" id="UP000295388">
    <property type="component" value="Unassembled WGS sequence"/>
</dbReference>
<dbReference type="RefSeq" id="WP_133805083.1">
    <property type="nucleotide sequence ID" value="NZ_SNWQ01000029.1"/>
</dbReference>
<comment type="caution">
    <text evidence="3">The sequence shown here is derived from an EMBL/GenBank/DDBJ whole genome shotgun (WGS) entry which is preliminary data.</text>
</comment>
<dbReference type="InterPro" id="IPR002938">
    <property type="entry name" value="FAD-bd"/>
</dbReference>
<dbReference type="InterPro" id="IPR036188">
    <property type="entry name" value="FAD/NAD-bd_sf"/>
</dbReference>
<dbReference type="NCBIfam" id="NF004829">
    <property type="entry name" value="PRK06183.1-3"/>
    <property type="match status" value="1"/>
</dbReference>
<reference evidence="3 4" key="1">
    <citation type="submission" date="2019-03" db="EMBL/GenBank/DDBJ databases">
        <title>Genomic Encyclopedia of Type Strains, Phase III (KMG-III): the genomes of soil and plant-associated and newly described type strains.</title>
        <authorList>
            <person name="Whitman W."/>
        </authorList>
    </citation>
    <scope>NUCLEOTIDE SEQUENCE [LARGE SCALE GENOMIC DNA]</scope>
    <source>
        <strain evidence="3 4">VKM Ac-2527</strain>
    </source>
</reference>
<accession>A0A4R6JH67</accession>
<dbReference type="PANTHER" id="PTHR43476:SF3">
    <property type="entry name" value="FAD-BINDING MONOOXYGENASE"/>
    <property type="match status" value="1"/>
</dbReference>
<protein>
    <submittedName>
        <fullName evidence="3">3-(3-hydroxy-phenyl)propionate hydroxylase</fullName>
    </submittedName>
</protein>
<evidence type="ECO:0000313" key="3">
    <source>
        <dbReference type="EMBL" id="TDO33976.1"/>
    </source>
</evidence>
<gene>
    <name evidence="3" type="ORF">EV643_12974</name>
</gene>
<dbReference type="InterPro" id="IPR050631">
    <property type="entry name" value="PheA/TfdB_FAD_monoxygenase"/>
</dbReference>
<dbReference type="Gene3D" id="3.50.50.60">
    <property type="entry name" value="FAD/NAD(P)-binding domain"/>
    <property type="match status" value="1"/>
</dbReference>
<name>A0A4R6JH67_9ACTN</name>
<dbReference type="EMBL" id="SNWQ01000029">
    <property type="protein sequence ID" value="TDO33976.1"/>
    <property type="molecule type" value="Genomic_DNA"/>
</dbReference>
<dbReference type="AlphaFoldDB" id="A0A4R6JH67"/>
<keyword evidence="4" id="KW-1185">Reference proteome</keyword>
<dbReference type="GO" id="GO:0071949">
    <property type="term" value="F:FAD binding"/>
    <property type="evidence" value="ECO:0007669"/>
    <property type="project" value="InterPro"/>
</dbReference>
<proteinExistence type="predicted"/>
<dbReference type="Gene3D" id="3.30.70.2450">
    <property type="match status" value="1"/>
</dbReference>
<dbReference type="GO" id="GO:0019622">
    <property type="term" value="P:3-(3-hydroxy)phenylpropionate catabolic process"/>
    <property type="evidence" value="ECO:0007669"/>
    <property type="project" value="TreeGrafter"/>
</dbReference>